<evidence type="ECO:0000256" key="5">
    <source>
        <dbReference type="ARBA" id="ARBA00023136"/>
    </source>
</evidence>
<dbReference type="PANTHER" id="PTHR13999">
    <property type="entry name" value="INTERFERON INDUCIBLE TRANSMEMBRANE PROTEIN"/>
    <property type="match status" value="1"/>
</dbReference>
<comment type="similarity">
    <text evidence="2">Belongs to the CD225/Dispanin family.</text>
</comment>
<dbReference type="GO" id="GO:0060337">
    <property type="term" value="P:type I interferon-mediated signaling pathway"/>
    <property type="evidence" value="ECO:0007669"/>
    <property type="project" value="TreeGrafter"/>
</dbReference>
<dbReference type="GO" id="GO:0046597">
    <property type="term" value="P:host-mediated suppression of symbiont invasion"/>
    <property type="evidence" value="ECO:0007669"/>
    <property type="project" value="TreeGrafter"/>
</dbReference>
<dbReference type="InterPro" id="IPR007593">
    <property type="entry name" value="CD225/Dispanin_fam"/>
</dbReference>
<feature type="transmembrane region" description="Helical" evidence="6">
    <location>
        <begin position="74"/>
        <end position="95"/>
    </location>
</feature>
<keyword evidence="5 6" id="KW-0472">Membrane</keyword>
<feature type="non-terminal residue" evidence="7">
    <location>
        <position position="1"/>
    </location>
</feature>
<evidence type="ECO:0000256" key="2">
    <source>
        <dbReference type="ARBA" id="ARBA00006843"/>
    </source>
</evidence>
<dbReference type="AlphaFoldDB" id="A0A7K6TRV7"/>
<reference evidence="7 8" key="1">
    <citation type="submission" date="2019-09" db="EMBL/GenBank/DDBJ databases">
        <title>Bird 10,000 Genomes (B10K) Project - Family phase.</title>
        <authorList>
            <person name="Zhang G."/>
        </authorList>
    </citation>
    <scope>NUCLEOTIDE SEQUENCE [LARGE SCALE GENOMIC DNA]</scope>
    <source>
        <strain evidence="7">B10K-DU-029-76</strain>
        <tissue evidence="7">Heart</tissue>
    </source>
</reference>
<dbReference type="GO" id="GO:0035455">
    <property type="term" value="P:response to interferon-alpha"/>
    <property type="evidence" value="ECO:0007669"/>
    <property type="project" value="TreeGrafter"/>
</dbReference>
<feature type="non-terminal residue" evidence="7">
    <location>
        <position position="102"/>
    </location>
</feature>
<name>A0A7K6TRV7_9AVES</name>
<evidence type="ECO:0000313" key="7">
    <source>
        <dbReference type="EMBL" id="NWX13332.1"/>
    </source>
</evidence>
<keyword evidence="4 6" id="KW-1133">Transmembrane helix</keyword>
<dbReference type="GO" id="GO:0005886">
    <property type="term" value="C:plasma membrane"/>
    <property type="evidence" value="ECO:0007669"/>
    <property type="project" value="TreeGrafter"/>
</dbReference>
<evidence type="ECO:0000256" key="1">
    <source>
        <dbReference type="ARBA" id="ARBA00004370"/>
    </source>
</evidence>
<comment type="caution">
    <text evidence="7">The sequence shown here is derived from an EMBL/GenBank/DDBJ whole genome shotgun (WGS) entry which is preliminary data.</text>
</comment>
<evidence type="ECO:0000256" key="3">
    <source>
        <dbReference type="ARBA" id="ARBA00022692"/>
    </source>
</evidence>
<dbReference type="Pfam" id="PF04505">
    <property type="entry name" value="CD225"/>
    <property type="match status" value="1"/>
</dbReference>
<feature type="transmembrane region" description="Helical" evidence="6">
    <location>
        <begin position="23"/>
        <end position="46"/>
    </location>
</feature>
<evidence type="ECO:0000256" key="4">
    <source>
        <dbReference type="ARBA" id="ARBA00022989"/>
    </source>
</evidence>
<protein>
    <submittedName>
        <fullName evidence="7">IFM2 protein</fullName>
    </submittedName>
</protein>
<dbReference type="GO" id="GO:0034341">
    <property type="term" value="P:response to type II interferon"/>
    <property type="evidence" value="ECO:0007669"/>
    <property type="project" value="TreeGrafter"/>
</dbReference>
<evidence type="ECO:0000313" key="8">
    <source>
        <dbReference type="Proteomes" id="UP000559068"/>
    </source>
</evidence>
<sequence>ATAFGPTVTTFVRPGPVPNPPDFVLWSFFNTLFCNVFCLGFLALVFSVKARDKKITQDPEGATSFGRTAKHLNIAAFCLGLVVIIIFIVVLATSFSSLQMHR</sequence>
<keyword evidence="3 6" id="KW-0812">Transmembrane</keyword>
<dbReference type="InterPro" id="IPR051517">
    <property type="entry name" value="IFITM_antiviral_protein"/>
</dbReference>
<gene>
    <name evidence="7" type="primary">Ifitm2</name>
    <name evidence="7" type="ORF">AEGBEN_R05239</name>
</gene>
<dbReference type="GO" id="GO:0045071">
    <property type="term" value="P:negative regulation of viral genome replication"/>
    <property type="evidence" value="ECO:0007669"/>
    <property type="project" value="TreeGrafter"/>
</dbReference>
<dbReference type="EMBL" id="VZRW01001963">
    <property type="protein sequence ID" value="NWX13332.1"/>
    <property type="molecule type" value="Genomic_DNA"/>
</dbReference>
<accession>A0A7K6TRV7</accession>
<dbReference type="Proteomes" id="UP000559068">
    <property type="component" value="Unassembled WGS sequence"/>
</dbReference>
<dbReference type="GO" id="GO:0035456">
    <property type="term" value="P:response to interferon-beta"/>
    <property type="evidence" value="ECO:0007669"/>
    <property type="project" value="TreeGrafter"/>
</dbReference>
<dbReference type="PANTHER" id="PTHR13999:SF4">
    <property type="entry name" value="INTERFERON-INDUCED TRANSMEMBRANE PROTEIN 3"/>
    <property type="match status" value="1"/>
</dbReference>
<proteinExistence type="inferred from homology"/>
<dbReference type="OrthoDB" id="9906841at2759"/>
<comment type="subcellular location">
    <subcellularLocation>
        <location evidence="1">Membrane</location>
    </subcellularLocation>
</comment>
<organism evidence="7 8">
    <name type="scientific">Aegotheles bennettii</name>
    <dbReference type="NCBI Taxonomy" id="48278"/>
    <lineage>
        <taxon>Eukaryota</taxon>
        <taxon>Metazoa</taxon>
        <taxon>Chordata</taxon>
        <taxon>Craniata</taxon>
        <taxon>Vertebrata</taxon>
        <taxon>Euteleostomi</taxon>
        <taxon>Archelosauria</taxon>
        <taxon>Archosauria</taxon>
        <taxon>Dinosauria</taxon>
        <taxon>Saurischia</taxon>
        <taxon>Theropoda</taxon>
        <taxon>Coelurosauria</taxon>
        <taxon>Aves</taxon>
        <taxon>Neognathae</taxon>
        <taxon>Neoaves</taxon>
        <taxon>Strisores</taxon>
        <taxon>Caprimulgiformes</taxon>
        <taxon>Aegothelidae</taxon>
        <taxon>Aegotheles</taxon>
    </lineage>
</organism>
<dbReference type="GO" id="GO:0051607">
    <property type="term" value="P:defense response to virus"/>
    <property type="evidence" value="ECO:0007669"/>
    <property type="project" value="TreeGrafter"/>
</dbReference>
<keyword evidence="8" id="KW-1185">Reference proteome</keyword>
<evidence type="ECO:0000256" key="6">
    <source>
        <dbReference type="SAM" id="Phobius"/>
    </source>
</evidence>